<dbReference type="PANTHER" id="PTHR11461:SF211">
    <property type="entry name" value="GH10112P-RELATED"/>
    <property type="match status" value="1"/>
</dbReference>
<comment type="similarity">
    <text evidence="1">Belongs to the serpin family.</text>
</comment>
<dbReference type="InterPro" id="IPR000215">
    <property type="entry name" value="Serpin_fam"/>
</dbReference>
<keyword evidence="4" id="KW-0722">Serine protease inhibitor</keyword>
<dbReference type="CDD" id="cd19588">
    <property type="entry name" value="serpin_miropin-like"/>
    <property type="match status" value="1"/>
</dbReference>
<comment type="caution">
    <text evidence="4">The sequence shown here is derived from an EMBL/GenBank/DDBJ whole genome shotgun (WGS) entry which is preliminary data.</text>
</comment>
<proteinExistence type="inferred from homology"/>
<dbReference type="Pfam" id="PF00079">
    <property type="entry name" value="Serpin"/>
    <property type="match status" value="1"/>
</dbReference>
<keyword evidence="2" id="KW-0732">Signal</keyword>
<dbReference type="Gene3D" id="2.30.39.10">
    <property type="entry name" value="Alpha-1-antitrypsin, domain 1"/>
    <property type="match status" value="1"/>
</dbReference>
<dbReference type="InterPro" id="IPR036186">
    <property type="entry name" value="Serpin_sf"/>
</dbReference>
<dbReference type="PROSITE" id="PS00284">
    <property type="entry name" value="SERPIN"/>
    <property type="match status" value="1"/>
</dbReference>
<evidence type="ECO:0000256" key="1">
    <source>
        <dbReference type="RuleBase" id="RU000411"/>
    </source>
</evidence>
<protein>
    <submittedName>
        <fullName evidence="4">Serine protease inhibitor</fullName>
    </submittedName>
</protein>
<feature type="signal peptide" evidence="2">
    <location>
        <begin position="1"/>
        <end position="20"/>
    </location>
</feature>
<organism evidence="4 5">
    <name type="scientific">Segatella buccae</name>
    <dbReference type="NCBI Taxonomy" id="28126"/>
    <lineage>
        <taxon>Bacteria</taxon>
        <taxon>Pseudomonadati</taxon>
        <taxon>Bacteroidota</taxon>
        <taxon>Bacteroidia</taxon>
        <taxon>Bacteroidales</taxon>
        <taxon>Prevotellaceae</taxon>
        <taxon>Segatella</taxon>
    </lineage>
</organism>
<reference evidence="4 5" key="1">
    <citation type="submission" date="2018-06" db="EMBL/GenBank/DDBJ databases">
        <authorList>
            <consortium name="Pathogen Informatics"/>
            <person name="Doyle S."/>
        </authorList>
    </citation>
    <scope>NUCLEOTIDE SEQUENCE [LARGE SCALE GENOMIC DNA]</scope>
    <source>
        <strain evidence="4 5">NCTC13063</strain>
    </source>
</reference>
<accession>A0AAQ1ZJ21</accession>
<feature type="domain" description="Serpin" evidence="3">
    <location>
        <begin position="61"/>
        <end position="419"/>
    </location>
</feature>
<dbReference type="PANTHER" id="PTHR11461">
    <property type="entry name" value="SERINE PROTEASE INHIBITOR, SERPIN"/>
    <property type="match status" value="1"/>
</dbReference>
<sequence>MKKRISFIVLSAMLGSMMLAGCSTSEDVDHTYTGKKLYELVKINLNETEKKYVERNNDFAFKLFKNVSEMENKEPGFLVSPLSVTYVLGMINNGAAGTTREEINSVLGFGNGDAEAVNNFCRKLLTGSPNVDKSVKINIANLVEVRKDCKLKPAFKQTVEEAYDARVESADFDDPGTVTHINDWCAKQTNGMIPQVLDRVSPETVALLLNAIYFKGVWYSRFKPRNTRNEVFTMAGGKQSEVPMMHQRDIFLYNTNETYATLSMSYGNGGYRMLVLLPNDGKTTGDVLEVINSDKWISNLNGLRNYQVDVKLPRFETSTKTNLNEVLKALGAGSMFDGYKADFRNFCELSAHVSKVFQCAKIKVNEEGSEAAAVTVGGMETTAPGMGEIPTAVFHADRPFVYAITETTTGSIYFIGVYGGDGK</sequence>
<dbReference type="PROSITE" id="PS51257">
    <property type="entry name" value="PROKAR_LIPOPROTEIN"/>
    <property type="match status" value="1"/>
</dbReference>
<name>A0AAQ1ZJ21_9BACT</name>
<evidence type="ECO:0000259" key="3">
    <source>
        <dbReference type="SMART" id="SM00093"/>
    </source>
</evidence>
<dbReference type="GO" id="GO:0005615">
    <property type="term" value="C:extracellular space"/>
    <property type="evidence" value="ECO:0007669"/>
    <property type="project" value="InterPro"/>
</dbReference>
<feature type="chain" id="PRO_5042833970" evidence="2">
    <location>
        <begin position="21"/>
        <end position="423"/>
    </location>
</feature>
<dbReference type="InterPro" id="IPR023796">
    <property type="entry name" value="Serpin_dom"/>
</dbReference>
<evidence type="ECO:0000256" key="2">
    <source>
        <dbReference type="SAM" id="SignalP"/>
    </source>
</evidence>
<dbReference type="EMBL" id="UGTJ01000001">
    <property type="protein sequence ID" value="SUB79883.1"/>
    <property type="molecule type" value="Genomic_DNA"/>
</dbReference>
<dbReference type="InterPro" id="IPR042178">
    <property type="entry name" value="Serpin_sf_1"/>
</dbReference>
<evidence type="ECO:0000313" key="4">
    <source>
        <dbReference type="EMBL" id="SUB79883.1"/>
    </source>
</evidence>
<keyword evidence="4" id="KW-0646">Protease inhibitor</keyword>
<dbReference type="InterPro" id="IPR042185">
    <property type="entry name" value="Serpin_sf_2"/>
</dbReference>
<dbReference type="Gene3D" id="3.30.497.10">
    <property type="entry name" value="Antithrombin, subunit I, domain 2"/>
    <property type="match status" value="1"/>
</dbReference>
<dbReference type="GO" id="GO:0004867">
    <property type="term" value="F:serine-type endopeptidase inhibitor activity"/>
    <property type="evidence" value="ECO:0007669"/>
    <property type="project" value="UniProtKB-KW"/>
</dbReference>
<dbReference type="AlphaFoldDB" id="A0AAQ1ZJ21"/>
<dbReference type="InterPro" id="IPR023795">
    <property type="entry name" value="Serpin_CS"/>
</dbReference>
<dbReference type="Proteomes" id="UP000255283">
    <property type="component" value="Unassembled WGS sequence"/>
</dbReference>
<evidence type="ECO:0000313" key="5">
    <source>
        <dbReference type="Proteomes" id="UP000255283"/>
    </source>
</evidence>
<gene>
    <name evidence="4" type="ORF">NCTC13063_01160</name>
</gene>
<dbReference type="SMART" id="SM00093">
    <property type="entry name" value="SERPIN"/>
    <property type="match status" value="1"/>
</dbReference>
<dbReference type="SUPFAM" id="SSF56574">
    <property type="entry name" value="Serpins"/>
    <property type="match status" value="1"/>
</dbReference>
<dbReference type="RefSeq" id="WP_115153518.1">
    <property type="nucleotide sequence ID" value="NZ_UGTJ01000001.1"/>
</dbReference>